<dbReference type="SUPFAM" id="SSF56801">
    <property type="entry name" value="Acetyl-CoA synthetase-like"/>
    <property type="match status" value="1"/>
</dbReference>
<dbReference type="AlphaFoldDB" id="A1WMY2"/>
<protein>
    <submittedName>
        <fullName evidence="2">AMP-dependent synthetase and ligase</fullName>
    </submittedName>
</protein>
<dbReference type="InterPro" id="IPR000873">
    <property type="entry name" value="AMP-dep_synth/lig_dom"/>
</dbReference>
<dbReference type="OrthoDB" id="9766486at2"/>
<dbReference type="Gene3D" id="3.40.50.12780">
    <property type="entry name" value="N-terminal domain of ligase-like"/>
    <property type="match status" value="1"/>
</dbReference>
<dbReference type="PANTHER" id="PTHR43201:SF32">
    <property type="entry name" value="2-SUCCINYLBENZOATE--COA LIGASE, CHLOROPLASTIC_PEROXISOMAL"/>
    <property type="match status" value="1"/>
</dbReference>
<dbReference type="EMBL" id="CP000542">
    <property type="protein sequence ID" value="ABM58989.1"/>
    <property type="molecule type" value="Genomic_DNA"/>
</dbReference>
<dbReference type="RefSeq" id="WP_011810981.1">
    <property type="nucleotide sequence ID" value="NC_008786.1"/>
</dbReference>
<evidence type="ECO:0000259" key="1">
    <source>
        <dbReference type="Pfam" id="PF00501"/>
    </source>
</evidence>
<dbReference type="STRING" id="391735.Veis_3259"/>
<dbReference type="HOGENOM" id="CLU_000022_59_0_4"/>
<gene>
    <name evidence="2" type="ordered locus">Veis_3259</name>
</gene>
<feature type="domain" description="AMP-dependent synthetase/ligase" evidence="1">
    <location>
        <begin position="32"/>
        <end position="353"/>
    </location>
</feature>
<dbReference type="KEGG" id="vei:Veis_3259"/>
<evidence type="ECO:0000313" key="3">
    <source>
        <dbReference type="Proteomes" id="UP000000374"/>
    </source>
</evidence>
<proteinExistence type="predicted"/>
<dbReference type="PROSITE" id="PS00455">
    <property type="entry name" value="AMP_BINDING"/>
    <property type="match status" value="1"/>
</dbReference>
<organism evidence="2 3">
    <name type="scientific">Verminephrobacter eiseniae (strain EF01-2)</name>
    <dbReference type="NCBI Taxonomy" id="391735"/>
    <lineage>
        <taxon>Bacteria</taxon>
        <taxon>Pseudomonadati</taxon>
        <taxon>Pseudomonadota</taxon>
        <taxon>Betaproteobacteria</taxon>
        <taxon>Burkholderiales</taxon>
        <taxon>Comamonadaceae</taxon>
        <taxon>Verminephrobacter</taxon>
    </lineage>
</organism>
<dbReference type="GeneID" id="76461707"/>
<dbReference type="InterPro" id="IPR045851">
    <property type="entry name" value="AMP-bd_C_sf"/>
</dbReference>
<dbReference type="Proteomes" id="UP000000374">
    <property type="component" value="Chromosome"/>
</dbReference>
<dbReference type="InterPro" id="IPR020845">
    <property type="entry name" value="AMP-binding_CS"/>
</dbReference>
<dbReference type="PANTHER" id="PTHR43201">
    <property type="entry name" value="ACYL-COA SYNTHETASE"/>
    <property type="match status" value="1"/>
</dbReference>
<dbReference type="Pfam" id="PF00501">
    <property type="entry name" value="AMP-binding"/>
    <property type="match status" value="1"/>
</dbReference>
<dbReference type="GO" id="GO:0031956">
    <property type="term" value="F:medium-chain fatty acid-CoA ligase activity"/>
    <property type="evidence" value="ECO:0007669"/>
    <property type="project" value="TreeGrafter"/>
</dbReference>
<dbReference type="InterPro" id="IPR042099">
    <property type="entry name" value="ANL_N_sf"/>
</dbReference>
<evidence type="ECO:0000313" key="2">
    <source>
        <dbReference type="EMBL" id="ABM58989.1"/>
    </source>
</evidence>
<dbReference type="GO" id="GO:0006631">
    <property type="term" value="P:fatty acid metabolic process"/>
    <property type="evidence" value="ECO:0007669"/>
    <property type="project" value="TreeGrafter"/>
</dbReference>
<dbReference type="eggNOG" id="COG0318">
    <property type="taxonomic scope" value="Bacteria"/>
</dbReference>
<keyword evidence="2" id="KW-0436">Ligase</keyword>
<reference evidence="3" key="1">
    <citation type="submission" date="2006-12" db="EMBL/GenBank/DDBJ databases">
        <title>Complete sequence of chromosome 1 of Verminephrobacter eiseniae EF01-2.</title>
        <authorList>
            <person name="Copeland A."/>
            <person name="Lucas S."/>
            <person name="Lapidus A."/>
            <person name="Barry K."/>
            <person name="Detter J.C."/>
            <person name="Glavina del Rio T."/>
            <person name="Dalin E."/>
            <person name="Tice H."/>
            <person name="Pitluck S."/>
            <person name="Chertkov O."/>
            <person name="Brettin T."/>
            <person name="Bruce D."/>
            <person name="Han C."/>
            <person name="Tapia R."/>
            <person name="Gilna P."/>
            <person name="Schmutz J."/>
            <person name="Larimer F."/>
            <person name="Land M."/>
            <person name="Hauser L."/>
            <person name="Kyrpides N."/>
            <person name="Kim E."/>
            <person name="Stahl D."/>
            <person name="Richardson P."/>
        </authorList>
    </citation>
    <scope>NUCLEOTIDE SEQUENCE [LARGE SCALE GENOMIC DNA]</scope>
    <source>
        <strain evidence="3">EF01-2</strain>
    </source>
</reference>
<keyword evidence="3" id="KW-1185">Reference proteome</keyword>
<dbReference type="Gene3D" id="3.30.300.30">
    <property type="match status" value="1"/>
</dbReference>
<accession>A1WMY2</accession>
<sequence>MNNVAQLITSAAAAVAHTAFGTFRQQDRLERVVERARAVAARLSDTGLVRGDVVAVIGHNSGAYLVTWMATQFAGLQAALIDPAYPDELLGTMLDNLAPHGILWVGRDPGTLAQRNETQVDMQSAWDSTIEVLRTGGHQGAASGTGLDCEPHEISAYIHTSGTTGRPKFCALSHGYFLRLGRFFADTLALSPQDTVCPPLPLFHINPMGYGVLGALTAHAALLSSEKFSAADFWSDIKNHGVTALVLHAPPANLLKVKTTAQEAEGHQVRIGFLCDRAFLRQFNVPIGVGAYGSTEAGGLCHTWLLRPDDDDMPVEGACHLAGRARHDVEHKIAQDGEIRVRGKHPLSLFSGYARGGRIEPQTDVDGWFHTGDRGRLDEYGRLVFVERISESIRINGEYVPIDFVESRLRQAKSLGEFALWRVDSASKGHEVVLYTTATDVEHAQVCSVLADLPKYMHPCALIRIAQLPRDPGIGKVQRRLLDKQPRLVVTKL</sequence>
<name>A1WMY2_VEREI</name>